<evidence type="ECO:0000313" key="2">
    <source>
        <dbReference type="Proteomes" id="UP000664073"/>
    </source>
</evidence>
<proteinExistence type="predicted"/>
<evidence type="ECO:0000313" key="1">
    <source>
        <dbReference type="EMBL" id="MBO1326322.1"/>
    </source>
</evidence>
<dbReference type="Proteomes" id="UP000664073">
    <property type="component" value="Unassembled WGS sequence"/>
</dbReference>
<organism evidence="1 2">
    <name type="scientific">Acetobacter garciniae</name>
    <dbReference type="NCBI Taxonomy" id="2817435"/>
    <lineage>
        <taxon>Bacteria</taxon>
        <taxon>Pseudomonadati</taxon>
        <taxon>Pseudomonadota</taxon>
        <taxon>Alphaproteobacteria</taxon>
        <taxon>Acetobacterales</taxon>
        <taxon>Acetobacteraceae</taxon>
        <taxon>Acetobacter</taxon>
    </lineage>
</organism>
<gene>
    <name evidence="1" type="ORF">J2D77_14295</name>
</gene>
<reference evidence="1" key="1">
    <citation type="submission" date="2021-03" db="EMBL/GenBank/DDBJ databases">
        <title>The complete genome sequence of Acetobacter sp. TBRC 12339.</title>
        <authorList>
            <person name="Charoenyingcharoen P."/>
            <person name="Yukphan P."/>
        </authorList>
    </citation>
    <scope>NUCLEOTIDE SEQUENCE</scope>
    <source>
        <strain evidence="1">TBRC 12339</strain>
    </source>
</reference>
<protein>
    <submittedName>
        <fullName evidence="1">Uncharacterized protein</fullName>
    </submittedName>
</protein>
<comment type="caution">
    <text evidence="1">The sequence shown here is derived from an EMBL/GenBank/DDBJ whole genome shotgun (WGS) entry which is preliminary data.</text>
</comment>
<accession>A0A939KR51</accession>
<name>A0A939KR51_9PROT</name>
<dbReference type="RefSeq" id="WP_207846987.1">
    <property type="nucleotide sequence ID" value="NZ_JAFVMH010000009.1"/>
</dbReference>
<sequence>MALSAWSFLGETENVHHSFAAVCPLNHAEITRDTIEKLTVKSKGLHVRLDHERVCAAMAAWSGY</sequence>
<keyword evidence="2" id="KW-1185">Reference proteome</keyword>
<dbReference type="AlphaFoldDB" id="A0A939KR51"/>
<dbReference type="EMBL" id="JAFVMH010000009">
    <property type="protein sequence ID" value="MBO1326322.1"/>
    <property type="molecule type" value="Genomic_DNA"/>
</dbReference>